<dbReference type="Proteomes" id="UP000198824">
    <property type="component" value="Unassembled WGS sequence"/>
</dbReference>
<protein>
    <submittedName>
        <fullName evidence="9">Sulfonate transport system permease protein</fullName>
    </submittedName>
</protein>
<dbReference type="GO" id="GO:0055085">
    <property type="term" value="P:transmembrane transport"/>
    <property type="evidence" value="ECO:0007669"/>
    <property type="project" value="InterPro"/>
</dbReference>
<dbReference type="PANTHER" id="PTHR30151">
    <property type="entry name" value="ALKANE SULFONATE ABC TRANSPORTER-RELATED, MEMBRANE SUBUNIT"/>
    <property type="match status" value="1"/>
</dbReference>
<keyword evidence="6 7" id="KW-0472">Membrane</keyword>
<keyword evidence="2 7" id="KW-0813">Transport</keyword>
<feature type="transmembrane region" description="Helical" evidence="7">
    <location>
        <begin position="125"/>
        <end position="147"/>
    </location>
</feature>
<dbReference type="PROSITE" id="PS50928">
    <property type="entry name" value="ABC_TM1"/>
    <property type="match status" value="1"/>
</dbReference>
<keyword evidence="3" id="KW-1003">Cell membrane</keyword>
<keyword evidence="5 7" id="KW-1133">Transmembrane helix</keyword>
<evidence type="ECO:0000313" key="10">
    <source>
        <dbReference type="Proteomes" id="UP000198824"/>
    </source>
</evidence>
<dbReference type="OrthoDB" id="9799271at2"/>
<accession>A0A1I6KA35</accession>
<dbReference type="GO" id="GO:0005886">
    <property type="term" value="C:plasma membrane"/>
    <property type="evidence" value="ECO:0007669"/>
    <property type="project" value="UniProtKB-SubCell"/>
</dbReference>
<keyword evidence="10" id="KW-1185">Reference proteome</keyword>
<feature type="transmembrane region" description="Helical" evidence="7">
    <location>
        <begin position="100"/>
        <end position="119"/>
    </location>
</feature>
<feature type="domain" description="ABC transmembrane type-1" evidence="8">
    <location>
        <begin position="59"/>
        <end position="239"/>
    </location>
</feature>
<comment type="subcellular location">
    <subcellularLocation>
        <location evidence="1 7">Cell membrane</location>
        <topology evidence="1 7">Multi-pass membrane protein</topology>
    </subcellularLocation>
</comment>
<dbReference type="EMBL" id="FOZG01000001">
    <property type="protein sequence ID" value="SFR88066.1"/>
    <property type="molecule type" value="Genomic_DNA"/>
</dbReference>
<sequence length="252" mass="26982">MTRARFDPLLSLVGLLALLLAWWTATRLGVFPRQVLAPPESVWRAFVQGAGSGELGAHILASLGRLGTGYAAGALVGAAFGLAMALSREFEAYTSGLFHAVRQVPTIAFIPMLVLVFGVEETFKIVVVAKASFYPVALAVFTGIRGISAKYLDVAAVYTLSLAQRLRLLMLPAALPPVLTGLRLGLSRAWVALVAAELLVADEGIGQMMEMGRQMFRLDIVLMGVVVIGTIGFLLDHGFKLLERRLTKGMSA</sequence>
<gene>
    <name evidence="9" type="ORF">SAMN05192580_1493</name>
</gene>
<dbReference type="GO" id="GO:0010438">
    <property type="term" value="P:cellular response to sulfur starvation"/>
    <property type="evidence" value="ECO:0007669"/>
    <property type="project" value="TreeGrafter"/>
</dbReference>
<feature type="transmembrane region" description="Helical" evidence="7">
    <location>
        <begin position="215"/>
        <end position="235"/>
    </location>
</feature>
<dbReference type="STRING" id="1166337.SAMN05192580_1493"/>
<evidence type="ECO:0000256" key="7">
    <source>
        <dbReference type="RuleBase" id="RU363032"/>
    </source>
</evidence>
<proteinExistence type="inferred from homology"/>
<dbReference type="CDD" id="cd06261">
    <property type="entry name" value="TM_PBP2"/>
    <property type="match status" value="1"/>
</dbReference>
<dbReference type="AlphaFoldDB" id="A0A1I6KA35"/>
<evidence type="ECO:0000256" key="5">
    <source>
        <dbReference type="ARBA" id="ARBA00022989"/>
    </source>
</evidence>
<comment type="similarity">
    <text evidence="7">Belongs to the binding-protein-dependent transport system permease family.</text>
</comment>
<dbReference type="PANTHER" id="PTHR30151:SF25">
    <property type="entry name" value="TAURINE TRANSPORT SYSTEM PERMEASE PROTEIN TAUC"/>
    <property type="match status" value="1"/>
</dbReference>
<dbReference type="InterPro" id="IPR035906">
    <property type="entry name" value="MetI-like_sf"/>
</dbReference>
<dbReference type="InterPro" id="IPR000515">
    <property type="entry name" value="MetI-like"/>
</dbReference>
<evidence type="ECO:0000256" key="2">
    <source>
        <dbReference type="ARBA" id="ARBA00022448"/>
    </source>
</evidence>
<evidence type="ECO:0000313" key="9">
    <source>
        <dbReference type="EMBL" id="SFR88066.1"/>
    </source>
</evidence>
<reference evidence="9 10" key="1">
    <citation type="submission" date="2016-10" db="EMBL/GenBank/DDBJ databases">
        <authorList>
            <person name="de Groot N.N."/>
        </authorList>
    </citation>
    <scope>NUCLEOTIDE SEQUENCE [LARGE SCALE GENOMIC DNA]</scope>
    <source>
        <strain evidence="9 10">S5-249</strain>
    </source>
</reference>
<evidence type="ECO:0000256" key="1">
    <source>
        <dbReference type="ARBA" id="ARBA00004651"/>
    </source>
</evidence>
<name>A0A1I6KA35_9SPHN</name>
<dbReference type="Pfam" id="PF00528">
    <property type="entry name" value="BPD_transp_1"/>
    <property type="match status" value="1"/>
</dbReference>
<evidence type="ECO:0000256" key="4">
    <source>
        <dbReference type="ARBA" id="ARBA00022692"/>
    </source>
</evidence>
<dbReference type="Gene3D" id="1.10.3720.10">
    <property type="entry name" value="MetI-like"/>
    <property type="match status" value="1"/>
</dbReference>
<evidence type="ECO:0000259" key="8">
    <source>
        <dbReference type="PROSITE" id="PS50928"/>
    </source>
</evidence>
<dbReference type="SUPFAM" id="SSF161098">
    <property type="entry name" value="MetI-like"/>
    <property type="match status" value="1"/>
</dbReference>
<evidence type="ECO:0000256" key="3">
    <source>
        <dbReference type="ARBA" id="ARBA00022475"/>
    </source>
</evidence>
<dbReference type="RefSeq" id="WP_093313864.1">
    <property type="nucleotide sequence ID" value="NZ_FOZG01000001.1"/>
</dbReference>
<evidence type="ECO:0000256" key="6">
    <source>
        <dbReference type="ARBA" id="ARBA00023136"/>
    </source>
</evidence>
<feature type="transmembrane region" description="Helical" evidence="7">
    <location>
        <begin position="70"/>
        <end position="88"/>
    </location>
</feature>
<keyword evidence="4 7" id="KW-0812">Transmembrane</keyword>
<organism evidence="9 10">
    <name type="scientific">Sphingomonas jatrophae</name>
    <dbReference type="NCBI Taxonomy" id="1166337"/>
    <lineage>
        <taxon>Bacteria</taxon>
        <taxon>Pseudomonadati</taxon>
        <taxon>Pseudomonadota</taxon>
        <taxon>Alphaproteobacteria</taxon>
        <taxon>Sphingomonadales</taxon>
        <taxon>Sphingomonadaceae</taxon>
        <taxon>Sphingomonas</taxon>
    </lineage>
</organism>